<proteinExistence type="predicted"/>
<dbReference type="EMBL" id="CP024847">
    <property type="protein sequence ID" value="AUR50900.1"/>
    <property type="molecule type" value="Genomic_DNA"/>
</dbReference>
<dbReference type="AlphaFoldDB" id="A0A2I7N383"/>
<gene>
    <name evidence="1" type="ORF">CUN60_00810</name>
</gene>
<name>A0A2I7N383_9NEIS</name>
<dbReference type="SUPFAM" id="SSF53597">
    <property type="entry name" value="Dihydrofolate reductase-like"/>
    <property type="match status" value="1"/>
</dbReference>
<keyword evidence="2" id="KW-1185">Reference proteome</keyword>
<reference evidence="2" key="1">
    <citation type="submission" date="2017-11" db="EMBL/GenBank/DDBJ databases">
        <authorList>
            <person name="Chan K.G."/>
            <person name="Lee L.S."/>
        </authorList>
    </citation>
    <scope>NUCLEOTIDE SEQUENCE [LARGE SCALE GENOMIC DNA]</scope>
    <source>
        <strain evidence="2">DSM 100970</strain>
    </source>
</reference>
<organism evidence="1 2">
    <name type="scientific">Aquella oligotrophica</name>
    <dbReference type="NCBI Taxonomy" id="2067065"/>
    <lineage>
        <taxon>Bacteria</taxon>
        <taxon>Pseudomonadati</taxon>
        <taxon>Pseudomonadota</taxon>
        <taxon>Betaproteobacteria</taxon>
        <taxon>Neisseriales</taxon>
        <taxon>Neisseriaceae</taxon>
        <taxon>Aquella</taxon>
    </lineage>
</organism>
<dbReference type="OrthoDB" id="1886212at2"/>
<dbReference type="InterPro" id="IPR024072">
    <property type="entry name" value="DHFR-like_dom_sf"/>
</dbReference>
<dbReference type="Proteomes" id="UP000236655">
    <property type="component" value="Chromosome"/>
</dbReference>
<evidence type="ECO:0000313" key="2">
    <source>
        <dbReference type="Proteomes" id="UP000236655"/>
    </source>
</evidence>
<dbReference type="Gene3D" id="3.40.430.10">
    <property type="entry name" value="Dihydrofolate Reductase, subunit A"/>
    <property type="match status" value="1"/>
</dbReference>
<dbReference type="RefSeq" id="WP_102950200.1">
    <property type="nucleotide sequence ID" value="NZ_CP024847.1"/>
</dbReference>
<evidence type="ECO:0000313" key="1">
    <source>
        <dbReference type="EMBL" id="AUR50900.1"/>
    </source>
</evidence>
<protein>
    <submittedName>
        <fullName evidence="1">Uncharacterized protein</fullName>
    </submittedName>
</protein>
<dbReference type="KEGG" id="nba:CUN60_00810"/>
<sequence length="287" mass="33273">MKLKFKLLIENNVLNSENYQIIKSEYLNETLGTYLKLPEIKSKSFIFSCFALSVDGKLCYPDMKTGYAIAAKNSSATQEERYADYWNLLLGRSISDAVIIGTNSLTNENNNFIANIDNENLLKFRKQLGKPSELLHILVTRDIDNFNIYDEIIYKNPEIPLLIYSARKPLKSYDIPVLSIHDLNENKIKQIIYDNDSFNFRILFDKLFALDIKIMLNESPFLHHKLQEDKLLDEAWLNTSSVYIGGSINSLGMQNQSFSSRSHPHYTILTLHNIANNFLYTRYKINY</sequence>
<accession>A0A2I7N383</accession>